<feature type="compositionally biased region" description="Polar residues" evidence="1">
    <location>
        <begin position="8"/>
        <end position="31"/>
    </location>
</feature>
<sequence length="491" mass="53568">MDARNDETQPLLTGTPDGRSTNDNADAETGTHSGRSALAAFGHAAGEALAASQAYIRRLLLTHTRAVHAAAALAVSLVVLVLTLHYVYLPIRLQAGALDTVAPNTSTPLQVHSLSILDISGAAVIFNLSAGQPIGEQPPSTMNISPTRFSFVSLGSVPFPIPKESSWFRLPRVLNSWTYEDAFLDVTPTESLFGLQFDGLIVPPRTPVVNFTLLSQVDGFNETWLDSQLTESVYYAIDRLNYDERLKAGVPLKPEPIVPAAITIRQQSAPTYWFPIFPSWKWDIPMWQYTHIDLSPPETPVEQPSLIKLLNITVDSQNIEMVPVRVPDSPLPVLTYVIDISISLTNPTPLRIPNSLGTAVLVTVGHNGTDILRIRLPIPKVQEGRNTGVAIEVKSVAENGGTGALMDWFGAYAAGENTVLRIHKIGFEYGVKIGDGVGRMGWIEEMVGRWDFEIFVKGAVEEAERDGLNFIGSKLKSFVGPAVWKALKIFG</sequence>
<evidence type="ECO:0000313" key="4">
    <source>
        <dbReference type="Proteomes" id="UP001211907"/>
    </source>
</evidence>
<evidence type="ECO:0000256" key="1">
    <source>
        <dbReference type="SAM" id="MobiDB-lite"/>
    </source>
</evidence>
<dbReference type="AlphaFoldDB" id="A0AAD5XC33"/>
<evidence type="ECO:0000256" key="2">
    <source>
        <dbReference type="SAM" id="Phobius"/>
    </source>
</evidence>
<keyword evidence="2" id="KW-0812">Transmembrane</keyword>
<evidence type="ECO:0000313" key="3">
    <source>
        <dbReference type="EMBL" id="KAJ3119989.1"/>
    </source>
</evidence>
<name>A0AAD5XC33_9FUNG</name>
<keyword evidence="2" id="KW-1133">Transmembrane helix</keyword>
<feature type="transmembrane region" description="Helical" evidence="2">
    <location>
        <begin position="66"/>
        <end position="88"/>
    </location>
</feature>
<proteinExistence type="predicted"/>
<accession>A0AAD5XC33</accession>
<dbReference type="Proteomes" id="UP001211907">
    <property type="component" value="Unassembled WGS sequence"/>
</dbReference>
<gene>
    <name evidence="3" type="ORF">HK100_000075</name>
</gene>
<organism evidence="3 4">
    <name type="scientific">Physocladia obscura</name>
    <dbReference type="NCBI Taxonomy" id="109957"/>
    <lineage>
        <taxon>Eukaryota</taxon>
        <taxon>Fungi</taxon>
        <taxon>Fungi incertae sedis</taxon>
        <taxon>Chytridiomycota</taxon>
        <taxon>Chytridiomycota incertae sedis</taxon>
        <taxon>Chytridiomycetes</taxon>
        <taxon>Chytridiales</taxon>
        <taxon>Chytriomycetaceae</taxon>
        <taxon>Physocladia</taxon>
    </lineage>
</organism>
<comment type="caution">
    <text evidence="3">The sequence shown here is derived from an EMBL/GenBank/DDBJ whole genome shotgun (WGS) entry which is preliminary data.</text>
</comment>
<reference evidence="3" key="1">
    <citation type="submission" date="2020-05" db="EMBL/GenBank/DDBJ databases">
        <title>Phylogenomic resolution of chytrid fungi.</title>
        <authorList>
            <person name="Stajich J.E."/>
            <person name="Amses K."/>
            <person name="Simmons R."/>
            <person name="Seto K."/>
            <person name="Myers J."/>
            <person name="Bonds A."/>
            <person name="Quandt C.A."/>
            <person name="Barry K."/>
            <person name="Liu P."/>
            <person name="Grigoriev I."/>
            <person name="Longcore J.E."/>
            <person name="James T.Y."/>
        </authorList>
    </citation>
    <scope>NUCLEOTIDE SEQUENCE</scope>
    <source>
        <strain evidence="3">JEL0513</strain>
    </source>
</reference>
<feature type="region of interest" description="Disordered" evidence="1">
    <location>
        <begin position="1"/>
        <end position="31"/>
    </location>
</feature>
<keyword evidence="2" id="KW-0472">Membrane</keyword>
<dbReference type="EMBL" id="JADGJH010001006">
    <property type="protein sequence ID" value="KAJ3119989.1"/>
    <property type="molecule type" value="Genomic_DNA"/>
</dbReference>
<protein>
    <submittedName>
        <fullName evidence="3">Uncharacterized protein</fullName>
    </submittedName>
</protein>
<keyword evidence="4" id="KW-1185">Reference proteome</keyword>